<accession>A0ABN7P1T3</accession>
<organism evidence="1 2">
    <name type="scientific">Timema podura</name>
    <name type="common">Walking stick</name>
    <dbReference type="NCBI Taxonomy" id="61482"/>
    <lineage>
        <taxon>Eukaryota</taxon>
        <taxon>Metazoa</taxon>
        <taxon>Ecdysozoa</taxon>
        <taxon>Arthropoda</taxon>
        <taxon>Hexapoda</taxon>
        <taxon>Insecta</taxon>
        <taxon>Pterygota</taxon>
        <taxon>Neoptera</taxon>
        <taxon>Polyneoptera</taxon>
        <taxon>Phasmatodea</taxon>
        <taxon>Timematodea</taxon>
        <taxon>Timematoidea</taxon>
        <taxon>Timematidae</taxon>
        <taxon>Timema</taxon>
    </lineage>
</organism>
<dbReference type="Proteomes" id="UP001153148">
    <property type="component" value="Unassembled WGS sequence"/>
</dbReference>
<name>A0ABN7P1T3_TIMPD</name>
<gene>
    <name evidence="1" type="ORF">TPAB3V08_LOCUS8675</name>
</gene>
<reference evidence="1" key="1">
    <citation type="submission" date="2021-03" db="EMBL/GenBank/DDBJ databases">
        <authorList>
            <person name="Tran Van P."/>
        </authorList>
    </citation>
    <scope>NUCLEOTIDE SEQUENCE</scope>
</reference>
<proteinExistence type="predicted"/>
<keyword evidence="2" id="KW-1185">Reference proteome</keyword>
<evidence type="ECO:0000313" key="2">
    <source>
        <dbReference type="Proteomes" id="UP001153148"/>
    </source>
</evidence>
<dbReference type="EMBL" id="CAJPIN010016986">
    <property type="protein sequence ID" value="CAG2061722.1"/>
    <property type="molecule type" value="Genomic_DNA"/>
</dbReference>
<protein>
    <submittedName>
        <fullName evidence="1">Uncharacterized protein</fullName>
    </submittedName>
</protein>
<dbReference type="InterPro" id="IPR029016">
    <property type="entry name" value="GAF-like_dom_sf"/>
</dbReference>
<sequence length="106" mass="11980">MQAFSIFCGLGIHNTLMYSEVEKAMARQKVALEVLSYHATASNKEVEALLFRPVPTPSRDKRRSFRNLDTVSFPAELEAKLSTFRSELGRRKTKRYPGGDVLFATP</sequence>
<evidence type="ECO:0000313" key="1">
    <source>
        <dbReference type="EMBL" id="CAG2061722.1"/>
    </source>
</evidence>
<comment type="caution">
    <text evidence="1">The sequence shown here is derived from an EMBL/GenBank/DDBJ whole genome shotgun (WGS) entry which is preliminary data.</text>
</comment>
<dbReference type="Gene3D" id="3.30.450.40">
    <property type="match status" value="1"/>
</dbReference>